<reference evidence="1" key="1">
    <citation type="submission" date="2019-11" db="EMBL/GenBank/DDBJ databases">
        <authorList>
            <person name="Feng L."/>
        </authorList>
    </citation>
    <scope>NUCLEOTIDE SEQUENCE</scope>
    <source>
        <strain evidence="1">FplautiiLFYP42</strain>
    </source>
</reference>
<organism evidence="1">
    <name type="scientific">Flavonifractor plautii</name>
    <name type="common">Fusobacterium plautii</name>
    <dbReference type="NCBI Taxonomy" id="292800"/>
    <lineage>
        <taxon>Bacteria</taxon>
        <taxon>Bacillati</taxon>
        <taxon>Bacillota</taxon>
        <taxon>Clostridia</taxon>
        <taxon>Eubacteriales</taxon>
        <taxon>Oscillospiraceae</taxon>
        <taxon>Flavonifractor</taxon>
    </lineage>
</organism>
<dbReference type="AlphaFoldDB" id="A0A6N3DGJ2"/>
<dbReference type="EMBL" id="CACRUB010000031">
    <property type="protein sequence ID" value="VYU27592.1"/>
    <property type="molecule type" value="Genomic_DNA"/>
</dbReference>
<accession>A0A6N3DGJ2</accession>
<protein>
    <submittedName>
        <fullName evidence="1">Uncharacterized protein</fullName>
    </submittedName>
</protein>
<name>A0A6N3DGJ2_FLAPL</name>
<sequence>MRALMKDKEDSTLIAIEVTEAVYDPEEQILYLRNADASYQVESIIAVNADAAIRELFDRGAVDLTCYPACQEDEP</sequence>
<gene>
    <name evidence="1" type="ORF">FPLFYP42_01791</name>
</gene>
<proteinExistence type="predicted"/>
<evidence type="ECO:0000313" key="1">
    <source>
        <dbReference type="EMBL" id="VYU27592.1"/>
    </source>
</evidence>